<proteinExistence type="predicted"/>
<dbReference type="Gene3D" id="3.90.550.10">
    <property type="entry name" value="Spore Coat Polysaccharide Biosynthesis Protein SpsA, Chain A"/>
    <property type="match status" value="1"/>
</dbReference>
<reference evidence="4 5" key="1">
    <citation type="journal article" date="2019" name="Microbiol. Resour. Announc.">
        <title>Complete Genome Sequences of Three Mycoplasma anserisalpingitis (Mycoplasma sp. 1220) Strains.</title>
        <authorList>
            <person name="Grozner D."/>
            <person name="Forro B."/>
            <person name="Kovacs A.B."/>
            <person name="Marton S."/>
            <person name="Banyai K."/>
            <person name="Kreizinger Z."/>
            <person name="Sulyok K.M."/>
            <person name="Gyuranecz M."/>
        </authorList>
    </citation>
    <scope>NUCLEOTIDE SEQUENCE [LARGE SCALE GENOMIC DNA]</scope>
    <source>
        <strain evidence="4 5">ATCC:BAA-2147</strain>
    </source>
</reference>
<keyword evidence="5" id="KW-1185">Reference proteome</keyword>
<dbReference type="EMBL" id="CP042295">
    <property type="protein sequence ID" value="QDY86572.1"/>
    <property type="molecule type" value="Genomic_DNA"/>
</dbReference>
<dbReference type="AlphaFoldDB" id="A0A5B8J696"/>
<keyword evidence="1" id="KW-0328">Glycosyltransferase</keyword>
<dbReference type="InterPro" id="IPR029044">
    <property type="entry name" value="Nucleotide-diphossugar_trans"/>
</dbReference>
<dbReference type="PANTHER" id="PTHR22916:SF51">
    <property type="entry name" value="GLYCOSYLTRANSFERASE EPSH-RELATED"/>
    <property type="match status" value="1"/>
</dbReference>
<evidence type="ECO:0000313" key="4">
    <source>
        <dbReference type="EMBL" id="QDY86572.1"/>
    </source>
</evidence>
<dbReference type="KEGG" id="mans:FRW55_00060"/>
<organism evidence="4 5">
    <name type="scientific">Mycoplasma anserisalpingitidis</name>
    <dbReference type="NCBI Taxonomy" id="519450"/>
    <lineage>
        <taxon>Bacteria</taxon>
        <taxon>Bacillati</taxon>
        <taxon>Mycoplasmatota</taxon>
        <taxon>Mollicutes</taxon>
        <taxon>Mycoplasmataceae</taxon>
        <taxon>Mycoplasma</taxon>
    </lineage>
</organism>
<dbReference type="Proteomes" id="UP000318927">
    <property type="component" value="Chromosome"/>
</dbReference>
<dbReference type="GO" id="GO:0016757">
    <property type="term" value="F:glycosyltransferase activity"/>
    <property type="evidence" value="ECO:0007669"/>
    <property type="project" value="UniProtKB-KW"/>
</dbReference>
<evidence type="ECO:0000256" key="1">
    <source>
        <dbReference type="ARBA" id="ARBA00022676"/>
    </source>
</evidence>
<dbReference type="OrthoDB" id="395688at2"/>
<evidence type="ECO:0000256" key="2">
    <source>
        <dbReference type="ARBA" id="ARBA00022679"/>
    </source>
</evidence>
<gene>
    <name evidence="4" type="ORF">FRW55_00060</name>
</gene>
<dbReference type="RefSeq" id="WP_146368219.1">
    <property type="nucleotide sequence ID" value="NZ_CP042295.1"/>
</dbReference>
<evidence type="ECO:0000313" key="5">
    <source>
        <dbReference type="Proteomes" id="UP000318927"/>
    </source>
</evidence>
<sequence>MIIKDKFNTSFRPLVSILIPTYNITKYFNDTLKSINNQTYKNIEVIISDDNSKEFFYNKLIKTTEKFPNLNIKIYHQQENKGVAFARDFLVEKANGEYIFFLDDDDRIYSRNTIWNIVSDLKPDTEIYAGNFVFAFDTIPYHSNRSNYVNYSIYNSSKKLNDSVNYYLEKITFTWGNLFKKDFLIKHNIRFNDSGLRIFEDIATLGKIFFLSSKFQHTNKPTVRYLRRRNSLSNLSIEKFNQKMEFLEHAYKINIQQISEILQKENNPNSKEIITKLHDAKFIEFLNLLTQHYLKSSKVKRNRGIVDKYISDNILRIKNEVFQYAKLKFFSKNMYYLPIFNKIKKILNEK</sequence>
<accession>A0A5B8J696</accession>
<protein>
    <submittedName>
        <fullName evidence="4">Glycosyltransferase family 2 protein</fullName>
    </submittedName>
</protein>
<dbReference type="CDD" id="cd00761">
    <property type="entry name" value="Glyco_tranf_GTA_type"/>
    <property type="match status" value="1"/>
</dbReference>
<dbReference type="InterPro" id="IPR001173">
    <property type="entry name" value="Glyco_trans_2-like"/>
</dbReference>
<evidence type="ECO:0000259" key="3">
    <source>
        <dbReference type="Pfam" id="PF00535"/>
    </source>
</evidence>
<dbReference type="PANTHER" id="PTHR22916">
    <property type="entry name" value="GLYCOSYLTRANSFERASE"/>
    <property type="match status" value="1"/>
</dbReference>
<dbReference type="SUPFAM" id="SSF53448">
    <property type="entry name" value="Nucleotide-diphospho-sugar transferases"/>
    <property type="match status" value="1"/>
</dbReference>
<name>A0A5B8J696_9MOLU</name>
<feature type="domain" description="Glycosyltransferase 2-like" evidence="3">
    <location>
        <begin position="16"/>
        <end position="169"/>
    </location>
</feature>
<dbReference type="Pfam" id="PF00535">
    <property type="entry name" value="Glycos_transf_2"/>
    <property type="match status" value="1"/>
</dbReference>
<keyword evidence="2 4" id="KW-0808">Transferase</keyword>